<dbReference type="Pfam" id="PF22697">
    <property type="entry name" value="SOS1_NGEF_PH"/>
    <property type="match status" value="1"/>
</dbReference>
<dbReference type="SUPFAM" id="SSF48065">
    <property type="entry name" value="DBL homology domain (DH-domain)"/>
    <property type="match status" value="1"/>
</dbReference>
<gene>
    <name evidence="4" type="ORF">GBAR_LOCUS1827</name>
</gene>
<dbReference type="PANTHER" id="PTHR22826">
    <property type="entry name" value="RHO GUANINE EXCHANGE FACTOR-RELATED"/>
    <property type="match status" value="1"/>
</dbReference>
<evidence type="ECO:0000259" key="3">
    <source>
        <dbReference type="PROSITE" id="PS50010"/>
    </source>
</evidence>
<feature type="domain" description="DH" evidence="3">
    <location>
        <begin position="49"/>
        <end position="226"/>
    </location>
</feature>
<reference evidence="4" key="1">
    <citation type="submission" date="2023-03" db="EMBL/GenBank/DDBJ databases">
        <authorList>
            <person name="Steffen K."/>
            <person name="Cardenas P."/>
        </authorList>
    </citation>
    <scope>NUCLEOTIDE SEQUENCE</scope>
</reference>
<proteinExistence type="predicted"/>
<feature type="compositionally biased region" description="Polar residues" evidence="2">
    <location>
        <begin position="412"/>
        <end position="422"/>
    </location>
</feature>
<dbReference type="GO" id="GO:0019898">
    <property type="term" value="C:extrinsic component of membrane"/>
    <property type="evidence" value="ECO:0007669"/>
    <property type="project" value="TreeGrafter"/>
</dbReference>
<dbReference type="InterPro" id="IPR055251">
    <property type="entry name" value="SOS1_NGEF_PH"/>
</dbReference>
<dbReference type="GO" id="GO:0005085">
    <property type="term" value="F:guanyl-nucleotide exchange factor activity"/>
    <property type="evidence" value="ECO:0007669"/>
    <property type="project" value="UniProtKB-KW"/>
</dbReference>
<comment type="caution">
    <text evidence="4">The sequence shown here is derived from an EMBL/GenBank/DDBJ whole genome shotgun (WGS) entry which is preliminary data.</text>
</comment>
<evidence type="ECO:0000256" key="1">
    <source>
        <dbReference type="ARBA" id="ARBA00022658"/>
    </source>
</evidence>
<dbReference type="AlphaFoldDB" id="A0AA35QXX5"/>
<evidence type="ECO:0000313" key="4">
    <source>
        <dbReference type="EMBL" id="CAI7996132.1"/>
    </source>
</evidence>
<dbReference type="Proteomes" id="UP001174909">
    <property type="component" value="Unassembled WGS sequence"/>
</dbReference>
<evidence type="ECO:0000256" key="2">
    <source>
        <dbReference type="SAM" id="MobiDB-lite"/>
    </source>
</evidence>
<dbReference type="PANTHER" id="PTHR22826:SF106">
    <property type="entry name" value="TRIO, ISOFORM A"/>
    <property type="match status" value="1"/>
</dbReference>
<protein>
    <submittedName>
        <fullName evidence="4">Triple functional domain protein</fullName>
    </submittedName>
</protein>
<sequence>EQQNNFPCKGAVRAETRGGASASREPEWETRVERTELGPLVMCSQISAHRGYVLAELRSSEVEYVDRLRGLTEDYIKYVQLEPKVPLGLKADVLAIFSNLSEIFTFHNETFLPALRACKEDDIAAIMQCFLTNKSRFVAYMQYCKNKPTSDAARAEHETFFRERQVELGQKLSIEDLLITPVQRFTKYQLLLQDLLKDTKKMNEDISLIEAALKLMKHIPRETNNIICMSMIRGVHRSKLVGHGSLWLQDTLQFWSDKARGGVKGEPRQIFLFDHRIFVTLPVNSDGFFDYQLDIKTLQGSLFEEIKAEPLRFSFTASDKSCFVFKAASEAGKAEWLSAMNSILASQSEMMRALVFGKPATPRVPQGRPSLSLEWQDSDSSVDSVHSSPVGSPEDPDWPTSPGYEKLDNPQRDSANTLSLPTSVSHSASFSTSRKLFKPRSLSLAATLSPKLIARFKRRPTSVSQQLDQIAMPHHTSSEERRTEVGKEGTFRPLPCLSVATGLQAQLCQHLTLWLGPGVC</sequence>
<feature type="region of interest" description="Disordered" evidence="2">
    <location>
        <begin position="361"/>
        <end position="425"/>
    </location>
</feature>
<feature type="region of interest" description="Disordered" evidence="2">
    <location>
        <begin position="1"/>
        <end position="27"/>
    </location>
</feature>
<accession>A0AA35QXX5</accession>
<dbReference type="PROSITE" id="PS50010">
    <property type="entry name" value="DH_2"/>
    <property type="match status" value="1"/>
</dbReference>
<dbReference type="InterPro" id="IPR035899">
    <property type="entry name" value="DBL_dom_sf"/>
</dbReference>
<dbReference type="GO" id="GO:0005737">
    <property type="term" value="C:cytoplasm"/>
    <property type="evidence" value="ECO:0007669"/>
    <property type="project" value="TreeGrafter"/>
</dbReference>
<dbReference type="SMART" id="SM00325">
    <property type="entry name" value="RhoGEF"/>
    <property type="match status" value="1"/>
</dbReference>
<dbReference type="SUPFAM" id="SSF50729">
    <property type="entry name" value="PH domain-like"/>
    <property type="match status" value="1"/>
</dbReference>
<keyword evidence="1" id="KW-0344">Guanine-nucleotide releasing factor</keyword>
<dbReference type="Pfam" id="PF00621">
    <property type="entry name" value="RhoGEF"/>
    <property type="match status" value="1"/>
</dbReference>
<dbReference type="EMBL" id="CASHTH010000265">
    <property type="protein sequence ID" value="CAI7996132.1"/>
    <property type="molecule type" value="Genomic_DNA"/>
</dbReference>
<dbReference type="Gene3D" id="2.30.29.30">
    <property type="entry name" value="Pleckstrin-homology domain (PH domain)/Phosphotyrosine-binding domain (PTB)"/>
    <property type="match status" value="1"/>
</dbReference>
<dbReference type="InterPro" id="IPR000219">
    <property type="entry name" value="DH_dom"/>
</dbReference>
<feature type="compositionally biased region" description="Low complexity" evidence="2">
    <location>
        <begin position="378"/>
        <end position="392"/>
    </location>
</feature>
<organism evidence="4 5">
    <name type="scientific">Geodia barretti</name>
    <name type="common">Barrett's horny sponge</name>
    <dbReference type="NCBI Taxonomy" id="519541"/>
    <lineage>
        <taxon>Eukaryota</taxon>
        <taxon>Metazoa</taxon>
        <taxon>Porifera</taxon>
        <taxon>Demospongiae</taxon>
        <taxon>Heteroscleromorpha</taxon>
        <taxon>Tetractinellida</taxon>
        <taxon>Astrophorina</taxon>
        <taxon>Geodiidae</taxon>
        <taxon>Geodia</taxon>
    </lineage>
</organism>
<feature type="non-terminal residue" evidence="4">
    <location>
        <position position="520"/>
    </location>
</feature>
<dbReference type="InterPro" id="IPR011993">
    <property type="entry name" value="PH-like_dom_sf"/>
</dbReference>
<name>A0AA35QXX5_GEOBA</name>
<dbReference type="Gene3D" id="1.20.900.10">
    <property type="entry name" value="Dbl homology (DH) domain"/>
    <property type="match status" value="1"/>
</dbReference>
<keyword evidence="5" id="KW-1185">Reference proteome</keyword>
<evidence type="ECO:0000313" key="5">
    <source>
        <dbReference type="Proteomes" id="UP001174909"/>
    </source>
</evidence>
<dbReference type="InterPro" id="IPR051336">
    <property type="entry name" value="RhoGEF_Guanine_NuclExch_SF"/>
</dbReference>